<dbReference type="PANTHER" id="PTHR32089:SF112">
    <property type="entry name" value="LYSOZYME-LIKE PROTEIN-RELATED"/>
    <property type="match status" value="1"/>
</dbReference>
<dbReference type="GO" id="GO:0005886">
    <property type="term" value="C:plasma membrane"/>
    <property type="evidence" value="ECO:0007669"/>
    <property type="project" value="UniProtKB-SubCell"/>
</dbReference>
<evidence type="ECO:0000259" key="8">
    <source>
        <dbReference type="PROSITE" id="PS50111"/>
    </source>
</evidence>
<dbReference type="AlphaFoldDB" id="A0A1S2MG34"/>
<gene>
    <name evidence="10" type="ORF">AWH56_05175</name>
</gene>
<keyword evidence="4 6" id="KW-0807">Transducer</keyword>
<dbReference type="Gene3D" id="1.10.287.950">
    <property type="entry name" value="Methyl-accepting chemotaxis protein"/>
    <property type="match status" value="1"/>
</dbReference>
<evidence type="ECO:0008006" key="11">
    <source>
        <dbReference type="Google" id="ProtNLM"/>
    </source>
</evidence>
<keyword evidence="2" id="KW-1003">Cell membrane</keyword>
<dbReference type="SUPFAM" id="SSF58104">
    <property type="entry name" value="Methyl-accepting chemotaxis protein (MCP) signaling domain"/>
    <property type="match status" value="1"/>
</dbReference>
<keyword evidence="7" id="KW-0812">Transmembrane</keyword>
<reference evidence="10" key="1">
    <citation type="submission" date="2016-10" db="EMBL/GenBank/DDBJ databases">
        <title>Draft genome sequences of four alkaliphilic bacteria belonging to the Anaerobacillus genus.</title>
        <authorList>
            <person name="Bassil N.M."/>
            <person name="Lloyd J.R."/>
        </authorList>
    </citation>
    <scope>NUCLEOTIDE SEQUENCE [LARGE SCALE GENOMIC DNA]</scope>
    <source>
        <strain evidence="10">NB2006</strain>
    </source>
</reference>
<feature type="domain" description="Methyl-accepting transducer" evidence="8">
    <location>
        <begin position="222"/>
        <end position="472"/>
    </location>
</feature>
<name>A0A1S2MG34_9BACI</name>
<evidence type="ECO:0000259" key="9">
    <source>
        <dbReference type="PROSITE" id="PS50885"/>
    </source>
</evidence>
<keyword evidence="3 7" id="KW-0472">Membrane</keyword>
<dbReference type="SMART" id="SM00304">
    <property type="entry name" value="HAMP"/>
    <property type="match status" value="1"/>
</dbReference>
<evidence type="ECO:0000256" key="4">
    <source>
        <dbReference type="ARBA" id="ARBA00023224"/>
    </source>
</evidence>
<dbReference type="InterPro" id="IPR003660">
    <property type="entry name" value="HAMP_dom"/>
</dbReference>
<dbReference type="Pfam" id="PF00672">
    <property type="entry name" value="HAMP"/>
    <property type="match status" value="1"/>
</dbReference>
<evidence type="ECO:0000313" key="10">
    <source>
        <dbReference type="EMBL" id="OIJ22655.1"/>
    </source>
</evidence>
<dbReference type="CDD" id="cd06225">
    <property type="entry name" value="HAMP"/>
    <property type="match status" value="1"/>
</dbReference>
<keyword evidence="7" id="KW-1133">Transmembrane helix</keyword>
<dbReference type="RefSeq" id="WP_071316114.1">
    <property type="nucleotide sequence ID" value="NZ_CP063356.2"/>
</dbReference>
<accession>A0A1S2MG34</accession>
<dbReference type="Pfam" id="PF00015">
    <property type="entry name" value="MCPsignal"/>
    <property type="match status" value="1"/>
</dbReference>
<evidence type="ECO:0000256" key="7">
    <source>
        <dbReference type="SAM" id="Phobius"/>
    </source>
</evidence>
<dbReference type="GO" id="GO:0007165">
    <property type="term" value="P:signal transduction"/>
    <property type="evidence" value="ECO:0007669"/>
    <property type="project" value="UniProtKB-KW"/>
</dbReference>
<dbReference type="Gene3D" id="6.10.340.10">
    <property type="match status" value="1"/>
</dbReference>
<feature type="transmembrane region" description="Helical" evidence="7">
    <location>
        <begin position="129"/>
        <end position="149"/>
    </location>
</feature>
<protein>
    <recommendedName>
        <fullName evidence="11">Methyl-accepting chemotaxis protein</fullName>
    </recommendedName>
</protein>
<feature type="domain" description="HAMP" evidence="9">
    <location>
        <begin position="150"/>
        <end position="203"/>
    </location>
</feature>
<dbReference type="InterPro" id="IPR004089">
    <property type="entry name" value="MCPsignal_dom"/>
</dbReference>
<dbReference type="SMART" id="SM00283">
    <property type="entry name" value="MA"/>
    <property type="match status" value="1"/>
</dbReference>
<organism evidence="10">
    <name type="scientific">Anaerobacillus isosaccharinicus</name>
    <dbReference type="NCBI Taxonomy" id="1532552"/>
    <lineage>
        <taxon>Bacteria</taxon>
        <taxon>Bacillati</taxon>
        <taxon>Bacillota</taxon>
        <taxon>Bacilli</taxon>
        <taxon>Bacillales</taxon>
        <taxon>Bacillaceae</taxon>
        <taxon>Anaerobacillus</taxon>
    </lineage>
</organism>
<dbReference type="EMBL" id="LQXD01000036">
    <property type="protein sequence ID" value="OIJ22655.1"/>
    <property type="molecule type" value="Genomic_DNA"/>
</dbReference>
<dbReference type="PANTHER" id="PTHR32089">
    <property type="entry name" value="METHYL-ACCEPTING CHEMOTAXIS PROTEIN MCPB"/>
    <property type="match status" value="1"/>
</dbReference>
<proteinExistence type="inferred from homology"/>
<dbReference type="OrthoDB" id="2010115at2"/>
<comment type="caution">
    <text evidence="10">The sequence shown here is derived from an EMBL/GenBank/DDBJ whole genome shotgun (WGS) entry which is preliminary data.</text>
</comment>
<dbReference type="PROSITE" id="PS50885">
    <property type="entry name" value="HAMP"/>
    <property type="match status" value="1"/>
</dbReference>
<comment type="subcellular location">
    <subcellularLocation>
        <location evidence="1">Cell membrane</location>
    </subcellularLocation>
</comment>
<evidence type="ECO:0000256" key="5">
    <source>
        <dbReference type="ARBA" id="ARBA00029447"/>
    </source>
</evidence>
<evidence type="ECO:0000256" key="3">
    <source>
        <dbReference type="ARBA" id="ARBA00023136"/>
    </source>
</evidence>
<sequence>MREVNVADEVAANLMYAYIGDEEGFLKRFEKRVIPNQAAELIQDGLDPDFFLIKDDVATPFPISRNSSVLFSENLIANILQKDNGILHSNINGISYTLAFKQVQELKGTIILIVPTNDYLGPIENLGKFILFAIGISAIASILLIMILLRSITRPLISLRDVMRQVRTGDMTRDIKISSSVPEVVSLVRSFNQMMKQMKKMISEINGTIKQLSQTGHDLKYSTDHALEYNEKLSDVISIVSNGAEQTAYTSEESIHSFQDMKTQIEVVLDNMEHISSSATDMNKSALKGGQSVTEMINTTKKFETEFNSMTKTIASVKDHSMSIATVVDLIKSIAEQTKLLALNATIEAARAGDAGKGFAVVAGEVRKLAEQSSGATEEITNTIQRMEEISSRATNEFANMFGNFQAHLSIATESQTSFNHLMKEIELVNEKITSMKDRLKDLTVSLPKMETAAESFVSVSQETLANSEQMLAASEEQNEQMRKTHEVSVKLNELANSLAEMTNHFKLNN</sequence>
<evidence type="ECO:0000256" key="2">
    <source>
        <dbReference type="ARBA" id="ARBA00022475"/>
    </source>
</evidence>
<evidence type="ECO:0000256" key="1">
    <source>
        <dbReference type="ARBA" id="ARBA00004236"/>
    </source>
</evidence>
<comment type="similarity">
    <text evidence="5">Belongs to the methyl-accepting chemotaxis (MCP) protein family.</text>
</comment>
<evidence type="ECO:0000256" key="6">
    <source>
        <dbReference type="PROSITE-ProRule" id="PRU00284"/>
    </source>
</evidence>
<dbReference type="PROSITE" id="PS50111">
    <property type="entry name" value="CHEMOTAXIS_TRANSDUC_2"/>
    <property type="match status" value="1"/>
</dbReference>